<feature type="transmembrane region" description="Helical" evidence="1">
    <location>
        <begin position="177"/>
        <end position="194"/>
    </location>
</feature>
<accession>A0A919XB45</accession>
<feature type="transmembrane region" description="Helical" evidence="1">
    <location>
        <begin position="432"/>
        <end position="453"/>
    </location>
</feature>
<proteinExistence type="predicted"/>
<comment type="caution">
    <text evidence="2">The sequence shown here is derived from an EMBL/GenBank/DDBJ whole genome shotgun (WGS) entry which is preliminary data.</text>
</comment>
<evidence type="ECO:0000313" key="3">
    <source>
        <dbReference type="Proteomes" id="UP000679779"/>
    </source>
</evidence>
<keyword evidence="1" id="KW-0472">Membrane</keyword>
<sequence length="503" mass="56356">MAKARLIDRLGFGMTVLGRYVSPPLLAASLVLVITAIALFVPPYIGMADNGDYFRVLYSNGLYFNNPDYDSLYLGFFNKQFGIFQYFNENGATLTSSQSLLIRLSVWINQWFDRQVFDIRVQGALLTVLYTVAVYLFVEALTWKMKPKYGYAVAILAVFLFGDTAYTAFFNSFFSESMVWIMLIYLFASGLLLFRKRYSDYAMLAVFFVSGLLLTTSKQQNAPVGIIVAVMGIVFIFVRKQRTFRVMTASALAFLMLAGIATYVLIPKEFVNINQYHAMTRGVLMQSEDPEATLKSFGINRQYAILNESIYYEPYTTVDVNSKILEDNFYNHYGFVSILAYYVTHPGQAGKMMDLAAKNAFTIRPPAMGNYEKSVGKPFGAQTTFFSGYSELKKALAPKTFGFIIIWMLVVTGMYAAHFAASVKARDVRGMIRLPLILMLMFMGLSGIFVSIIGAGDADLSKHEFLFTAAFDLVTLTAVSDAICRNLWQSKPAAHDQSVTAQS</sequence>
<organism evidence="2 3">
    <name type="scientific">Paenibacillus albilobatus</name>
    <dbReference type="NCBI Taxonomy" id="2716884"/>
    <lineage>
        <taxon>Bacteria</taxon>
        <taxon>Bacillati</taxon>
        <taxon>Bacillota</taxon>
        <taxon>Bacilli</taxon>
        <taxon>Bacillales</taxon>
        <taxon>Paenibacillaceae</taxon>
        <taxon>Paenibacillus</taxon>
    </lineage>
</organism>
<feature type="transmembrane region" description="Helical" evidence="1">
    <location>
        <begin position="400"/>
        <end position="420"/>
    </location>
</feature>
<name>A0A919XB45_9BACL</name>
<reference evidence="2" key="1">
    <citation type="submission" date="2021-03" db="EMBL/GenBank/DDBJ databases">
        <title>Antimicrobial resistance genes in bacteria isolated from Japanese honey, and their potential for conferring macrolide and lincosamide resistance in the American foulbrood pathogen Paenibacillus larvae.</title>
        <authorList>
            <person name="Okamoto M."/>
            <person name="Kumagai M."/>
            <person name="Kanamori H."/>
            <person name="Takamatsu D."/>
        </authorList>
    </citation>
    <scope>NUCLEOTIDE SEQUENCE</scope>
    <source>
        <strain evidence="2">J2TS6</strain>
    </source>
</reference>
<keyword evidence="1" id="KW-0812">Transmembrane</keyword>
<feature type="transmembrane region" description="Helical" evidence="1">
    <location>
        <begin position="246"/>
        <end position="266"/>
    </location>
</feature>
<feature type="transmembrane region" description="Helical" evidence="1">
    <location>
        <begin position="150"/>
        <end position="171"/>
    </location>
</feature>
<dbReference type="Proteomes" id="UP000679779">
    <property type="component" value="Unassembled WGS sequence"/>
</dbReference>
<protein>
    <submittedName>
        <fullName evidence="2">Membrane protein</fullName>
    </submittedName>
</protein>
<feature type="transmembrane region" description="Helical" evidence="1">
    <location>
        <begin position="465"/>
        <end position="484"/>
    </location>
</feature>
<evidence type="ECO:0000256" key="1">
    <source>
        <dbReference type="SAM" id="Phobius"/>
    </source>
</evidence>
<keyword evidence="3" id="KW-1185">Reference proteome</keyword>
<dbReference type="AlphaFoldDB" id="A0A919XB45"/>
<dbReference type="EMBL" id="BORQ01000001">
    <property type="protein sequence ID" value="GIO29391.1"/>
    <property type="molecule type" value="Genomic_DNA"/>
</dbReference>
<feature type="transmembrane region" description="Helical" evidence="1">
    <location>
        <begin position="222"/>
        <end position="239"/>
    </location>
</feature>
<evidence type="ECO:0000313" key="2">
    <source>
        <dbReference type="EMBL" id="GIO29391.1"/>
    </source>
</evidence>
<gene>
    <name evidence="2" type="ORF">J2TS6_05320</name>
</gene>
<feature type="transmembrane region" description="Helical" evidence="1">
    <location>
        <begin position="201"/>
        <end position="216"/>
    </location>
</feature>
<feature type="transmembrane region" description="Helical" evidence="1">
    <location>
        <begin position="21"/>
        <end position="45"/>
    </location>
</feature>
<keyword evidence="1" id="KW-1133">Transmembrane helix</keyword>
<feature type="transmembrane region" description="Helical" evidence="1">
    <location>
        <begin position="119"/>
        <end position="138"/>
    </location>
</feature>
<dbReference type="RefSeq" id="WP_236575384.1">
    <property type="nucleotide sequence ID" value="NZ_BORQ01000001.1"/>
</dbReference>